<organism evidence="1 2">
    <name type="scientific">Neomesorhizobium albiziae</name>
    <dbReference type="NCBI Taxonomy" id="335020"/>
    <lineage>
        <taxon>Bacteria</taxon>
        <taxon>Pseudomonadati</taxon>
        <taxon>Pseudomonadota</taxon>
        <taxon>Alphaproteobacteria</taxon>
        <taxon>Hyphomicrobiales</taxon>
        <taxon>Phyllobacteriaceae</taxon>
        <taxon>Neomesorhizobium</taxon>
    </lineage>
</organism>
<dbReference type="SUPFAM" id="SSF48452">
    <property type="entry name" value="TPR-like"/>
    <property type="match status" value="1"/>
</dbReference>
<dbReference type="EMBL" id="FOSL01000067">
    <property type="protein sequence ID" value="SFL22814.1"/>
    <property type="molecule type" value="Genomic_DNA"/>
</dbReference>
<dbReference type="Proteomes" id="UP000323300">
    <property type="component" value="Unassembled WGS sequence"/>
</dbReference>
<dbReference type="InterPro" id="IPR010323">
    <property type="entry name" value="DUF924"/>
</dbReference>
<feature type="non-terminal residue" evidence="1">
    <location>
        <position position="93"/>
    </location>
</feature>
<sequence>MAKKGWQHAVLHFWFEELTYDDWFAVRKELDDTIRDRFEALHADLARAIPAEALLEADAALAAVIVLDQFSRNMFRGSADAFASDRLAIAVAA</sequence>
<dbReference type="AlphaFoldDB" id="A0A1I4FYG1"/>
<evidence type="ECO:0008006" key="3">
    <source>
        <dbReference type="Google" id="ProtNLM"/>
    </source>
</evidence>
<dbReference type="RefSeq" id="WP_149764702.1">
    <property type="nucleotide sequence ID" value="NZ_FOSL01000067.1"/>
</dbReference>
<reference evidence="1 2" key="1">
    <citation type="submission" date="2016-10" db="EMBL/GenBank/DDBJ databases">
        <authorList>
            <person name="Varghese N."/>
            <person name="Submissions S."/>
        </authorList>
    </citation>
    <scope>NUCLEOTIDE SEQUENCE [LARGE SCALE GENOMIC DNA]</scope>
    <source>
        <strain evidence="1 2">DSM 21822</strain>
    </source>
</reference>
<protein>
    <recommendedName>
        <fullName evidence="3">DUF924 domain-containing protein</fullName>
    </recommendedName>
</protein>
<dbReference type="Pfam" id="PF06041">
    <property type="entry name" value="DUF924"/>
    <property type="match status" value="1"/>
</dbReference>
<dbReference type="OrthoDB" id="7593450at2"/>
<accession>A0A1I4FYG1</accession>
<gene>
    <name evidence="1" type="ORF">SAMN04488498_1671</name>
</gene>
<keyword evidence="2" id="KW-1185">Reference proteome</keyword>
<proteinExistence type="predicted"/>
<evidence type="ECO:0000313" key="1">
    <source>
        <dbReference type="EMBL" id="SFL22814.1"/>
    </source>
</evidence>
<dbReference type="Gene3D" id="1.20.58.320">
    <property type="entry name" value="TPR-like"/>
    <property type="match status" value="1"/>
</dbReference>
<name>A0A1I4FYG1_9HYPH</name>
<dbReference type="InterPro" id="IPR011990">
    <property type="entry name" value="TPR-like_helical_dom_sf"/>
</dbReference>
<evidence type="ECO:0000313" key="2">
    <source>
        <dbReference type="Proteomes" id="UP000323300"/>
    </source>
</evidence>